<comment type="caution">
    <text evidence="2">The sequence shown here is derived from an EMBL/GenBank/DDBJ whole genome shotgun (WGS) entry which is preliminary data.</text>
</comment>
<gene>
    <name evidence="2" type="ORF">BGHDH14_bgh04025</name>
</gene>
<evidence type="ECO:0000313" key="2">
    <source>
        <dbReference type="EMBL" id="CCU81319.1"/>
    </source>
</evidence>
<keyword evidence="1" id="KW-0732">Signal</keyword>
<organism evidence="2 3">
    <name type="scientific">Blumeria graminis f. sp. hordei (strain DH14)</name>
    <name type="common">Barley powdery mildew</name>
    <name type="synonym">Oidium monilioides f. sp. hordei</name>
    <dbReference type="NCBI Taxonomy" id="546991"/>
    <lineage>
        <taxon>Eukaryota</taxon>
        <taxon>Fungi</taxon>
        <taxon>Dikarya</taxon>
        <taxon>Ascomycota</taxon>
        <taxon>Pezizomycotina</taxon>
        <taxon>Leotiomycetes</taxon>
        <taxon>Erysiphales</taxon>
        <taxon>Erysiphaceae</taxon>
        <taxon>Blumeria</taxon>
        <taxon>Blumeria hordei</taxon>
    </lineage>
</organism>
<feature type="signal peptide" evidence="1">
    <location>
        <begin position="1"/>
        <end position="24"/>
    </location>
</feature>
<evidence type="ECO:0000256" key="1">
    <source>
        <dbReference type="SAM" id="SignalP"/>
    </source>
</evidence>
<evidence type="ECO:0000313" key="3">
    <source>
        <dbReference type="Proteomes" id="UP000015441"/>
    </source>
</evidence>
<sequence>MSSLNRKIEIRLLWLLFPAQLIRSSQTPVESEIRLFVCVARSELMKRQSNDGKFMD</sequence>
<dbReference type="InParanoid" id="N1JET6"/>
<dbReference type="HOGENOM" id="CLU_3013879_0_0_1"/>
<keyword evidence="3" id="KW-1185">Reference proteome</keyword>
<name>N1JET6_BLUG1</name>
<reference evidence="2 3" key="1">
    <citation type="journal article" date="2010" name="Science">
        <title>Genome expansion and gene loss in powdery mildew fungi reveal tradeoffs in extreme parasitism.</title>
        <authorList>
            <person name="Spanu P.D."/>
            <person name="Abbott J.C."/>
            <person name="Amselem J."/>
            <person name="Burgis T.A."/>
            <person name="Soanes D.M."/>
            <person name="Stueber K."/>
            <person name="Ver Loren van Themaat E."/>
            <person name="Brown J.K.M."/>
            <person name="Butcher S.A."/>
            <person name="Gurr S.J."/>
            <person name="Lebrun M.-H."/>
            <person name="Ridout C.J."/>
            <person name="Schulze-Lefert P."/>
            <person name="Talbot N.J."/>
            <person name="Ahmadinejad N."/>
            <person name="Ametz C."/>
            <person name="Barton G.R."/>
            <person name="Benjdia M."/>
            <person name="Bidzinski P."/>
            <person name="Bindschedler L.V."/>
            <person name="Both M."/>
            <person name="Brewer M.T."/>
            <person name="Cadle-Davidson L."/>
            <person name="Cadle-Davidson M.M."/>
            <person name="Collemare J."/>
            <person name="Cramer R."/>
            <person name="Frenkel O."/>
            <person name="Godfrey D."/>
            <person name="Harriman J."/>
            <person name="Hoede C."/>
            <person name="King B.C."/>
            <person name="Klages S."/>
            <person name="Kleemann J."/>
            <person name="Knoll D."/>
            <person name="Koti P.S."/>
            <person name="Kreplak J."/>
            <person name="Lopez-Ruiz F.J."/>
            <person name="Lu X."/>
            <person name="Maekawa T."/>
            <person name="Mahanil S."/>
            <person name="Micali C."/>
            <person name="Milgroom M.G."/>
            <person name="Montana G."/>
            <person name="Noir S."/>
            <person name="O'Connell R.J."/>
            <person name="Oberhaensli S."/>
            <person name="Parlange F."/>
            <person name="Pedersen C."/>
            <person name="Quesneville H."/>
            <person name="Reinhardt R."/>
            <person name="Rott M."/>
            <person name="Sacristan S."/>
            <person name="Schmidt S.M."/>
            <person name="Schoen M."/>
            <person name="Skamnioti P."/>
            <person name="Sommer H."/>
            <person name="Stephens A."/>
            <person name="Takahara H."/>
            <person name="Thordal-Christensen H."/>
            <person name="Vigouroux M."/>
            <person name="Wessling R."/>
            <person name="Wicker T."/>
            <person name="Panstruga R."/>
        </authorList>
    </citation>
    <scope>NUCLEOTIDE SEQUENCE [LARGE SCALE GENOMIC DNA]</scope>
    <source>
        <strain evidence="2">DH14</strain>
    </source>
</reference>
<protein>
    <submittedName>
        <fullName evidence="2">Putative candidate secreted effector protein</fullName>
    </submittedName>
</protein>
<dbReference type="EMBL" id="CAUH01004933">
    <property type="protein sequence ID" value="CCU81319.1"/>
    <property type="molecule type" value="Genomic_DNA"/>
</dbReference>
<accession>N1JET6</accession>
<dbReference type="AlphaFoldDB" id="N1JET6"/>
<dbReference type="Proteomes" id="UP000015441">
    <property type="component" value="Unassembled WGS sequence"/>
</dbReference>
<feature type="chain" id="PRO_5004107721" evidence="1">
    <location>
        <begin position="25"/>
        <end position="56"/>
    </location>
</feature>
<proteinExistence type="predicted"/>